<keyword evidence="3 5" id="KW-1133">Transmembrane helix</keyword>
<dbReference type="EMBL" id="ML735712">
    <property type="protein sequence ID" value="KAE8419996.1"/>
    <property type="molecule type" value="Genomic_DNA"/>
</dbReference>
<keyword evidence="2 5" id="KW-0812">Transmembrane</keyword>
<dbReference type="PROSITE" id="PS50850">
    <property type="entry name" value="MFS"/>
    <property type="match status" value="1"/>
</dbReference>
<organism evidence="7 8">
    <name type="scientific">Aspergillus pseudocaelatus</name>
    <dbReference type="NCBI Taxonomy" id="1825620"/>
    <lineage>
        <taxon>Eukaryota</taxon>
        <taxon>Fungi</taxon>
        <taxon>Dikarya</taxon>
        <taxon>Ascomycota</taxon>
        <taxon>Pezizomycotina</taxon>
        <taxon>Eurotiomycetes</taxon>
        <taxon>Eurotiomycetidae</taxon>
        <taxon>Eurotiales</taxon>
        <taxon>Aspergillaceae</taxon>
        <taxon>Aspergillus</taxon>
        <taxon>Aspergillus subgen. Circumdati</taxon>
    </lineage>
</organism>
<evidence type="ECO:0000256" key="5">
    <source>
        <dbReference type="SAM" id="Phobius"/>
    </source>
</evidence>
<feature type="transmembrane region" description="Helical" evidence="5">
    <location>
        <begin position="381"/>
        <end position="404"/>
    </location>
</feature>
<sequence>MPPCIFPQSSTFKSSCCTSSQLTVKCAEAGGNSRSFPYQPSSPPYTCTMVVEQHTEELPSEVTPLLNNSPTELDESNVPISFTRGFTIVSAMGLLLFTQATNMSMMTTAQSDIAADLDAFSETTWFTSAYLIAMSSVTPLAGRLSQIFTPRVYVLFSCVLLSIGLFITAAAKNLAVFLLGRALTGCGGGGIMVTTIILTLDLTSKKRRGLYIGLINVGMTTGVSTGAVLAGLLTPAFGWRIIFWFQAPLCFILGPIQYFAIPSSPTDDEPLWGRALVRKLAKVDYGGALALSISVFLLLFSLASPEIQLAPLILSAVPFAVFLLIESRFTSEPIIPVEVLGMRSVVLTCLSGLASMMARWSVLFFTPVYAMVVRNWSPASAGLILVPTNAGFGLGGLLVGWLHIRKTGSYYISNIIVFLSFALANLVLAVLSTPSSPTIAYLAVTFSDGLAAGALMNYSLSHLLHLTRPDVHYVVSALIAMSRGFAGSFGSAIGGGFFQRELKSSLKTGFAAHGLPEQDELIRKLLGSPAMVKGLTGAKRLVAIQSYEQAVKTLLLGSCVLALVATVAQAGTGWKPARDDRKVRDDLENTVERE</sequence>
<feature type="domain" description="Major facilitator superfamily (MFS) profile" evidence="6">
    <location>
        <begin position="88"/>
        <end position="545"/>
    </location>
</feature>
<dbReference type="Pfam" id="PF07690">
    <property type="entry name" value="MFS_1"/>
    <property type="match status" value="1"/>
</dbReference>
<dbReference type="PANTHER" id="PTHR23501:SF6">
    <property type="entry name" value="MULTIDRUG TRANSPORTER, PUTATIVE (AFU_ORTHOLOGUE AFUA_3G14560)-RELATED"/>
    <property type="match status" value="1"/>
</dbReference>
<accession>A0ABQ6WSA6</accession>
<gene>
    <name evidence="7" type="ORF">BDV36DRAFT_250333</name>
</gene>
<dbReference type="InterPro" id="IPR011701">
    <property type="entry name" value="MFS"/>
</dbReference>
<feature type="transmembrane region" description="Helical" evidence="5">
    <location>
        <begin position="309"/>
        <end position="325"/>
    </location>
</feature>
<dbReference type="Proteomes" id="UP000325395">
    <property type="component" value="Unassembled WGS sequence"/>
</dbReference>
<feature type="transmembrane region" description="Helical" evidence="5">
    <location>
        <begin position="345"/>
        <end position="369"/>
    </location>
</feature>
<comment type="subcellular location">
    <subcellularLocation>
        <location evidence="1">Membrane</location>
        <topology evidence="1">Multi-pass membrane protein</topology>
    </subcellularLocation>
</comment>
<protein>
    <submittedName>
        <fullName evidence="7">Major facilitator superfamily domain-containing protein</fullName>
    </submittedName>
</protein>
<feature type="transmembrane region" description="Helical" evidence="5">
    <location>
        <begin position="177"/>
        <end position="198"/>
    </location>
</feature>
<feature type="transmembrane region" description="Helical" evidence="5">
    <location>
        <begin position="411"/>
        <end position="433"/>
    </location>
</feature>
<reference evidence="7 8" key="1">
    <citation type="submission" date="2019-04" db="EMBL/GenBank/DDBJ databases">
        <authorList>
            <consortium name="DOE Joint Genome Institute"/>
            <person name="Mondo S."/>
            <person name="Kjaerbolling I."/>
            <person name="Vesth T."/>
            <person name="Frisvad J.C."/>
            <person name="Nybo J.L."/>
            <person name="Theobald S."/>
            <person name="Kildgaard S."/>
            <person name="Isbrandt T."/>
            <person name="Kuo A."/>
            <person name="Sato A."/>
            <person name="Lyhne E.K."/>
            <person name="Kogle M.E."/>
            <person name="Wiebenga A."/>
            <person name="Kun R.S."/>
            <person name="Lubbers R.J."/>
            <person name="Makela M.R."/>
            <person name="Barry K."/>
            <person name="Chovatia M."/>
            <person name="Clum A."/>
            <person name="Daum C."/>
            <person name="Haridas S."/>
            <person name="He G."/>
            <person name="LaButti K."/>
            <person name="Lipzen A."/>
            <person name="Riley R."/>
            <person name="Salamov A."/>
            <person name="Simmons B.A."/>
            <person name="Magnuson J.K."/>
            <person name="Henrissat B."/>
            <person name="Mortensen U.H."/>
            <person name="Larsen T.O."/>
            <person name="Devries R.P."/>
            <person name="Grigoriev I.V."/>
            <person name="Machida M."/>
            <person name="Baker S.E."/>
            <person name="Andersen M.R."/>
            <person name="Cantor M.N."/>
            <person name="Hua S.X."/>
        </authorList>
    </citation>
    <scope>NUCLEOTIDE SEQUENCE [LARGE SCALE GENOMIC DNA]</scope>
    <source>
        <strain evidence="7 8">CBS 117616</strain>
    </source>
</reference>
<feature type="transmembrane region" description="Helical" evidence="5">
    <location>
        <begin position="282"/>
        <end position="303"/>
    </location>
</feature>
<dbReference type="InterPro" id="IPR020846">
    <property type="entry name" value="MFS_dom"/>
</dbReference>
<proteinExistence type="predicted"/>
<feature type="transmembrane region" description="Helical" evidence="5">
    <location>
        <begin position="439"/>
        <end position="460"/>
    </location>
</feature>
<evidence type="ECO:0000313" key="8">
    <source>
        <dbReference type="Proteomes" id="UP000325395"/>
    </source>
</evidence>
<keyword evidence="4 5" id="KW-0472">Membrane</keyword>
<evidence type="ECO:0000256" key="2">
    <source>
        <dbReference type="ARBA" id="ARBA00022692"/>
    </source>
</evidence>
<evidence type="ECO:0000259" key="6">
    <source>
        <dbReference type="PROSITE" id="PS50850"/>
    </source>
</evidence>
<dbReference type="PANTHER" id="PTHR23501">
    <property type="entry name" value="MAJOR FACILITATOR SUPERFAMILY"/>
    <property type="match status" value="1"/>
</dbReference>
<keyword evidence="8" id="KW-1185">Reference proteome</keyword>
<dbReference type="SUPFAM" id="SSF103473">
    <property type="entry name" value="MFS general substrate transporter"/>
    <property type="match status" value="1"/>
</dbReference>
<feature type="transmembrane region" description="Helical" evidence="5">
    <location>
        <begin position="210"/>
        <end position="233"/>
    </location>
</feature>
<evidence type="ECO:0000256" key="4">
    <source>
        <dbReference type="ARBA" id="ARBA00023136"/>
    </source>
</evidence>
<dbReference type="Gene3D" id="1.20.1250.20">
    <property type="entry name" value="MFS general substrate transporter like domains"/>
    <property type="match status" value="2"/>
</dbReference>
<evidence type="ECO:0000313" key="7">
    <source>
        <dbReference type="EMBL" id="KAE8419996.1"/>
    </source>
</evidence>
<feature type="transmembrane region" description="Helical" evidence="5">
    <location>
        <begin position="472"/>
        <end position="498"/>
    </location>
</feature>
<name>A0ABQ6WSA6_9EURO</name>
<feature type="transmembrane region" description="Helical" evidence="5">
    <location>
        <begin position="152"/>
        <end position="171"/>
    </location>
</feature>
<feature type="transmembrane region" description="Helical" evidence="5">
    <location>
        <begin position="78"/>
        <end position="97"/>
    </location>
</feature>
<feature type="transmembrane region" description="Helical" evidence="5">
    <location>
        <begin position="239"/>
        <end position="261"/>
    </location>
</feature>
<dbReference type="InterPro" id="IPR036259">
    <property type="entry name" value="MFS_trans_sf"/>
</dbReference>
<evidence type="ECO:0000256" key="1">
    <source>
        <dbReference type="ARBA" id="ARBA00004141"/>
    </source>
</evidence>
<evidence type="ECO:0000256" key="3">
    <source>
        <dbReference type="ARBA" id="ARBA00022989"/>
    </source>
</evidence>